<keyword evidence="3" id="KW-1185">Reference proteome</keyword>
<evidence type="ECO:0000313" key="3">
    <source>
        <dbReference type="Proteomes" id="UP001612741"/>
    </source>
</evidence>
<proteinExistence type="predicted"/>
<comment type="caution">
    <text evidence="2">The sequence shown here is derived from an EMBL/GenBank/DDBJ whole genome shotgun (WGS) entry which is preliminary data.</text>
</comment>
<dbReference type="InterPro" id="IPR027417">
    <property type="entry name" value="P-loop_NTPase"/>
</dbReference>
<reference evidence="2 3" key="1">
    <citation type="submission" date="2024-10" db="EMBL/GenBank/DDBJ databases">
        <title>The Natural Products Discovery Center: Release of the First 8490 Sequenced Strains for Exploring Actinobacteria Biosynthetic Diversity.</title>
        <authorList>
            <person name="Kalkreuter E."/>
            <person name="Kautsar S.A."/>
            <person name="Yang D."/>
            <person name="Bader C.D."/>
            <person name="Teijaro C.N."/>
            <person name="Fluegel L."/>
            <person name="Davis C.M."/>
            <person name="Simpson J.R."/>
            <person name="Lauterbach L."/>
            <person name="Steele A.D."/>
            <person name="Gui C."/>
            <person name="Meng S."/>
            <person name="Li G."/>
            <person name="Viehrig K."/>
            <person name="Ye F."/>
            <person name="Su P."/>
            <person name="Kiefer A.F."/>
            <person name="Nichols A."/>
            <person name="Cepeda A.J."/>
            <person name="Yan W."/>
            <person name="Fan B."/>
            <person name="Jiang Y."/>
            <person name="Adhikari A."/>
            <person name="Zheng C.-J."/>
            <person name="Schuster L."/>
            <person name="Cowan T.M."/>
            <person name="Smanski M.J."/>
            <person name="Chevrette M.G."/>
            <person name="De Carvalho L.P.S."/>
            <person name="Shen B."/>
        </authorList>
    </citation>
    <scope>NUCLEOTIDE SEQUENCE [LARGE SCALE GENOMIC DNA]</scope>
    <source>
        <strain evidence="2 3">NPDC050545</strain>
    </source>
</reference>
<dbReference type="Gene3D" id="3.40.50.300">
    <property type="entry name" value="P-loop containing nucleotide triphosphate hydrolases"/>
    <property type="match status" value="1"/>
</dbReference>
<dbReference type="InterPro" id="IPR009003">
    <property type="entry name" value="Peptidase_S1_PA"/>
</dbReference>
<dbReference type="SUPFAM" id="SSF52540">
    <property type="entry name" value="P-loop containing nucleoside triphosphate hydrolases"/>
    <property type="match status" value="1"/>
</dbReference>
<dbReference type="EMBL" id="JBITGY010000003">
    <property type="protein sequence ID" value="MFI6498068.1"/>
    <property type="molecule type" value="Genomic_DNA"/>
</dbReference>
<dbReference type="PANTHER" id="PTHR47691">
    <property type="entry name" value="REGULATOR-RELATED"/>
    <property type="match status" value="1"/>
</dbReference>
<protein>
    <submittedName>
        <fullName evidence="2">Trypsin-like peptidase domain-containing protein</fullName>
    </submittedName>
</protein>
<dbReference type="Proteomes" id="UP001612741">
    <property type="component" value="Unassembled WGS sequence"/>
</dbReference>
<dbReference type="SUPFAM" id="SSF50494">
    <property type="entry name" value="Trypsin-like serine proteases"/>
    <property type="match status" value="1"/>
</dbReference>
<sequence>MKVPAFLGRILDGDGLARGTCFQFTPRIIVTAWHVLAEIGCDGPDAEVGADALDGSLPAFRAQVIAGDPARDLAVLRAERPFDASVPGLAASPGVRLRTGGYVMGVPQIDDPGHEYGLLTATGHWEGPVHRDGIGMARFSSSAVLKGMSGAPLLRTADDAVLGVVSGRYNSRDWLRDSVWISCAEHLAELLSSVPRLRLHDEIVFVGGATSSVLAPARPPEPAEPGRPSATGPGEAAFEAATLLRDLDRSCREPGGLGAVVDRLAAGTALSARKDTVWALELRDRLRRHGLDARVLLPGLPGHDRAVAQWCAPLGDGAVRPGEAWETLVHVVGEQIRGPLFRQVSAGCRDHLAAALAGSTAAGTRRFLGHLEALLPPLPSTSTEVAVVERTSDEAAPTEAPSRSGRAGHRELIGATAQRMCRLPPPDPYFLGRDELLSRVCDGLVRTLESRGSAVTHLSGQPGAGTSAAAVEVARRLTDRFSGGVYYLDLFGLEPERRRDPRTAVRILSEALGIGLSESATDEAAALDLFLTALEGRNVLLLFDNARDAAHVAPLVRRAASCAVIVTSRDRLQDLADPGLSFGVEPMFRAESVALLRMYAGERAGDGIALDDIADLCADIPLALRVVGSWLATGPDADPGHLRTILANEVTRLQYLDTGARPVGAAIALSYALLPDDGRRALRLMTTFPGAAVTARAYGHAAGLDPFRQGLVLHRLADQNLSARTLTVDVQGAKESSFALYELIRLFARDRRDAEEDPGVLRAFQERAAQFLGDRLREIIDLSPEAEFSGELDPEIFHAAEELAERLALVETATGLALNLWLLYSERKEIDGVARMSQVRIRLLLRNGEPERAVAACHDTAEQLDKMGASGLAADSYREALQISSAYRLPGPEARTHFKLSTLLGRQREWRRALDHGRTAADLFSQLGLHPDALSAMLNNVRLCARLNEQADRLFWCRQALASPSIQADHDKLSLATYESGRAYLAMGEFATAVPLLRESEEIDTRIEVWNNAGITATTLAAVLSDLGHGRETGAALARAVEHHSRHGQQEPFVAALIRLSSWQVHAADYADANLTLARAVQAVADRQDDDVAAPLRRETQIRALLLRELLGEDDSAGSAAPALRDDSPGDAPEELENALKLVTRWKTGRVSGEEARGVLRELLSRPSLAYRPDDPLWFYEDLAPDHERRPELGD</sequence>
<dbReference type="Pfam" id="PF13365">
    <property type="entry name" value="Trypsin_2"/>
    <property type="match status" value="1"/>
</dbReference>
<dbReference type="Gene3D" id="2.40.10.120">
    <property type="match status" value="1"/>
</dbReference>
<dbReference type="SUPFAM" id="SSF48452">
    <property type="entry name" value="TPR-like"/>
    <property type="match status" value="2"/>
</dbReference>
<name>A0ABW7YQ75_9ACTN</name>
<dbReference type="PANTHER" id="PTHR47691:SF3">
    <property type="entry name" value="HTH-TYPE TRANSCRIPTIONAL REGULATOR RV0890C-RELATED"/>
    <property type="match status" value="1"/>
</dbReference>
<gene>
    <name evidence="2" type="ORF">ACIBG2_11810</name>
</gene>
<evidence type="ECO:0000256" key="1">
    <source>
        <dbReference type="SAM" id="MobiDB-lite"/>
    </source>
</evidence>
<accession>A0ABW7YQ75</accession>
<dbReference type="RefSeq" id="WP_397081328.1">
    <property type="nucleotide sequence ID" value="NZ_JBITGY010000003.1"/>
</dbReference>
<feature type="region of interest" description="Disordered" evidence="1">
    <location>
        <begin position="214"/>
        <end position="234"/>
    </location>
</feature>
<evidence type="ECO:0000313" key="2">
    <source>
        <dbReference type="EMBL" id="MFI6498068.1"/>
    </source>
</evidence>
<organism evidence="2 3">
    <name type="scientific">Nonomuraea typhae</name>
    <dbReference type="NCBI Taxonomy" id="2603600"/>
    <lineage>
        <taxon>Bacteria</taxon>
        <taxon>Bacillati</taxon>
        <taxon>Actinomycetota</taxon>
        <taxon>Actinomycetes</taxon>
        <taxon>Streptosporangiales</taxon>
        <taxon>Streptosporangiaceae</taxon>
        <taxon>Nonomuraea</taxon>
    </lineage>
</organism>
<dbReference type="InterPro" id="IPR011990">
    <property type="entry name" value="TPR-like_helical_dom_sf"/>
</dbReference>
<dbReference type="Gene3D" id="1.25.40.10">
    <property type="entry name" value="Tetratricopeptide repeat domain"/>
    <property type="match status" value="2"/>
</dbReference>